<evidence type="ECO:0000313" key="3">
    <source>
        <dbReference type="Proteomes" id="UP001201812"/>
    </source>
</evidence>
<dbReference type="AlphaFoldDB" id="A0AAD4N2S5"/>
<evidence type="ECO:0000313" key="2">
    <source>
        <dbReference type="EMBL" id="KAI1714976.1"/>
    </source>
</evidence>
<name>A0AAD4N2S5_9BILA</name>
<organism evidence="2 3">
    <name type="scientific">Ditylenchus destructor</name>
    <dbReference type="NCBI Taxonomy" id="166010"/>
    <lineage>
        <taxon>Eukaryota</taxon>
        <taxon>Metazoa</taxon>
        <taxon>Ecdysozoa</taxon>
        <taxon>Nematoda</taxon>
        <taxon>Chromadorea</taxon>
        <taxon>Rhabditida</taxon>
        <taxon>Tylenchina</taxon>
        <taxon>Tylenchomorpha</taxon>
        <taxon>Sphaerularioidea</taxon>
        <taxon>Anguinidae</taxon>
        <taxon>Anguininae</taxon>
        <taxon>Ditylenchus</taxon>
    </lineage>
</organism>
<feature type="region of interest" description="Disordered" evidence="1">
    <location>
        <begin position="347"/>
        <end position="374"/>
    </location>
</feature>
<feature type="compositionally biased region" description="Polar residues" evidence="1">
    <location>
        <begin position="350"/>
        <end position="369"/>
    </location>
</feature>
<protein>
    <submittedName>
        <fullName evidence="2">Uncharacterized protein</fullName>
    </submittedName>
</protein>
<dbReference type="EMBL" id="JAKKPZ010000012">
    <property type="protein sequence ID" value="KAI1714976.1"/>
    <property type="molecule type" value="Genomic_DNA"/>
</dbReference>
<feature type="region of interest" description="Disordered" evidence="1">
    <location>
        <begin position="308"/>
        <end position="330"/>
    </location>
</feature>
<keyword evidence="3" id="KW-1185">Reference proteome</keyword>
<evidence type="ECO:0000256" key="1">
    <source>
        <dbReference type="SAM" id="MobiDB-lite"/>
    </source>
</evidence>
<accession>A0AAD4N2S5</accession>
<sequence>MDSKYHMNKEWRFVGIADDEQQLESIRRAQKVYSVSSTYNGEKLKYRCTTFRRTDCKYLMCSIKGENGQYELYETLEHNHELGSPSRARQSNDAKRAAAALIRKAHSIKNGQLMYNVNNRLNLIKPKLKKIETHAAPIPASTLSETMPNFNSPFALKRNRTPNNRQLVHMGPGWRFLYTLDTPEELERVRHEERVTVLSKTFGGEKIKYRCSTYSRTRCSYMICTVHRDDGKFEVYNYGKHIHPQLSGSGSNTGNYPPEGLYDQSVEDFLNFQLNQNSMESESVEEEEHTSINLPDAVKEELADEPIPVMPSLKPMSKKTPENQKLSGNQGNTQFIARAGASFSWAKSPPNASHLTPNLSRQTPNSAKGTPNFPVVSKSGRLCEVIDQSQKDEHQDGHHKQVHPGLLKIPASRRWKHFGTFHSLEEVDALRKSKGLIKQQTEALKTSNAIKTRYRCKTWQRTNCPYEMYSVIERGGSTFEMFEITPNEHNIFCKHLCDGAPIMEYKTAKTQRRISSLYPLPSQSFMNQLGEVFKQPRMNEEHYNLNALFAGNSEGSPSPSTSTNNSGRVLNGDDFLQEATQAFINENLNNADEKMDNHQEHPINGQDIQIGAEHMSSLVDGALELEDVAEKLSLKMSTDGKMFMFFSEDPSMVGRWLEFQEFKDQNPGSNAQQKSYIAVSEYNQCKLQREIRWEKADWNQFICAARGKCLEYFLFGSNDDQDTMDDQ</sequence>
<proteinExistence type="predicted"/>
<comment type="caution">
    <text evidence="2">The sequence shown here is derived from an EMBL/GenBank/DDBJ whole genome shotgun (WGS) entry which is preliminary data.</text>
</comment>
<dbReference type="Proteomes" id="UP001201812">
    <property type="component" value="Unassembled WGS sequence"/>
</dbReference>
<gene>
    <name evidence="2" type="ORF">DdX_08251</name>
</gene>
<reference evidence="2" key="1">
    <citation type="submission" date="2022-01" db="EMBL/GenBank/DDBJ databases">
        <title>Genome Sequence Resource for Two Populations of Ditylenchus destructor, the Migratory Endoparasitic Phytonematode.</title>
        <authorList>
            <person name="Zhang H."/>
            <person name="Lin R."/>
            <person name="Xie B."/>
        </authorList>
    </citation>
    <scope>NUCLEOTIDE SEQUENCE</scope>
    <source>
        <strain evidence="2">BazhouSP</strain>
    </source>
</reference>